<gene>
    <name evidence="2" type="ORF">K8V08_11310</name>
</gene>
<comment type="caution">
    <text evidence="2">The sequence shown here is derived from an EMBL/GenBank/DDBJ whole genome shotgun (WGS) entry which is preliminary data.</text>
</comment>
<reference evidence="2" key="1">
    <citation type="journal article" date="2021" name="PeerJ">
        <title>Extensive microbial diversity within the chicken gut microbiome revealed by metagenomics and culture.</title>
        <authorList>
            <person name="Gilroy R."/>
            <person name="Ravi A."/>
            <person name="Getino M."/>
            <person name="Pursley I."/>
            <person name="Horton D.L."/>
            <person name="Alikhan N.F."/>
            <person name="Baker D."/>
            <person name="Gharbi K."/>
            <person name="Hall N."/>
            <person name="Watson M."/>
            <person name="Adriaenssens E.M."/>
            <person name="Foster-Nyarko E."/>
            <person name="Jarju S."/>
            <person name="Secka A."/>
            <person name="Antonio M."/>
            <person name="Oren A."/>
            <person name="Chaudhuri R.R."/>
            <person name="La Ragione R."/>
            <person name="Hildebrand F."/>
            <person name="Pallen M.J."/>
        </authorList>
    </citation>
    <scope>NUCLEOTIDE SEQUENCE</scope>
    <source>
        <strain evidence="2">ChiGjej5B5-7349</strain>
    </source>
</reference>
<sequence>MNSIDMLRTWFDFTHVPHRGLDGMGYTLTDEQLRDVYYFWRTVGGLLGIPADLLEGLDDHESSQPMVDAVVAVSGRPNADSRALVDALVDAVSAQLGLVLGLPAGPLRERTEAQIRMIHGDEIEDWLEVPRRSIQVAEALHVPTVRQRFAFLHQLPDALEQEIATNQAVIVQLLEATEDGGSAYETAPSAAQAEAA</sequence>
<evidence type="ECO:0000313" key="3">
    <source>
        <dbReference type="Proteomes" id="UP000784435"/>
    </source>
</evidence>
<dbReference type="GO" id="GO:0016491">
    <property type="term" value="F:oxidoreductase activity"/>
    <property type="evidence" value="ECO:0007669"/>
    <property type="project" value="InterPro"/>
</dbReference>
<proteinExistence type="predicted"/>
<accession>A0A921MF77</accession>
<dbReference type="AlphaFoldDB" id="A0A921MF77"/>
<organism evidence="2 3">
    <name type="scientific">Brevibacterium senegalense</name>
    <dbReference type="NCBI Taxonomy" id="1033736"/>
    <lineage>
        <taxon>Bacteria</taxon>
        <taxon>Bacillati</taxon>
        <taxon>Actinomycetota</taxon>
        <taxon>Actinomycetes</taxon>
        <taxon>Micrococcales</taxon>
        <taxon>Brevibacteriaceae</taxon>
        <taxon>Brevibacterium</taxon>
    </lineage>
</organism>
<dbReference type="Proteomes" id="UP000784435">
    <property type="component" value="Unassembled WGS sequence"/>
</dbReference>
<reference evidence="2" key="2">
    <citation type="submission" date="2021-09" db="EMBL/GenBank/DDBJ databases">
        <authorList>
            <person name="Gilroy R."/>
        </authorList>
    </citation>
    <scope>NUCLEOTIDE SEQUENCE</scope>
    <source>
        <strain evidence="2">ChiGjej5B5-7349</strain>
    </source>
</reference>
<evidence type="ECO:0000259" key="1">
    <source>
        <dbReference type="Pfam" id="PF09995"/>
    </source>
</evidence>
<dbReference type="Pfam" id="PF09995">
    <property type="entry name" value="MPAB_Lcp_cat"/>
    <property type="match status" value="1"/>
</dbReference>
<dbReference type="PANTHER" id="PTHR37539">
    <property type="entry name" value="SECRETED PROTEIN-RELATED"/>
    <property type="match status" value="1"/>
</dbReference>
<dbReference type="EMBL" id="DYUK01000245">
    <property type="protein sequence ID" value="HJG80988.1"/>
    <property type="molecule type" value="Genomic_DNA"/>
</dbReference>
<protein>
    <submittedName>
        <fullName evidence="2">DUF2236 domain-containing protein</fullName>
    </submittedName>
</protein>
<name>A0A921MF77_9MICO</name>
<dbReference type="InterPro" id="IPR037473">
    <property type="entry name" value="Lcp-like"/>
</dbReference>
<dbReference type="InterPro" id="IPR018713">
    <property type="entry name" value="MPAB/Lcp_cat_dom"/>
</dbReference>
<evidence type="ECO:0000313" key="2">
    <source>
        <dbReference type="EMBL" id="HJG80988.1"/>
    </source>
</evidence>
<feature type="domain" description="ER-bound oxygenase mpaB/mpaB'/Rubber oxygenase catalytic" evidence="1">
    <location>
        <begin position="6"/>
        <end position="130"/>
    </location>
</feature>
<dbReference type="PANTHER" id="PTHR37539:SF1">
    <property type="entry name" value="ER-BOUND OXYGENASE MPAB_MPAB'_RUBBER OXYGENASE CATALYTIC DOMAIN-CONTAINING PROTEIN"/>
    <property type="match status" value="1"/>
</dbReference>